<organism evidence="2 3">
    <name type="scientific">Sphaerisporangium album</name>
    <dbReference type="NCBI Taxonomy" id="509200"/>
    <lineage>
        <taxon>Bacteria</taxon>
        <taxon>Bacillati</taxon>
        <taxon>Actinomycetota</taxon>
        <taxon>Actinomycetes</taxon>
        <taxon>Streptosporangiales</taxon>
        <taxon>Streptosporangiaceae</taxon>
        <taxon>Sphaerisporangium</taxon>
    </lineage>
</organism>
<feature type="compositionally biased region" description="Low complexity" evidence="1">
    <location>
        <begin position="67"/>
        <end position="83"/>
    </location>
</feature>
<dbReference type="EMBL" id="QOIL01000005">
    <property type="protein sequence ID" value="RCG31191.1"/>
    <property type="molecule type" value="Genomic_DNA"/>
</dbReference>
<evidence type="ECO:0000313" key="3">
    <source>
        <dbReference type="Proteomes" id="UP000253094"/>
    </source>
</evidence>
<proteinExistence type="predicted"/>
<comment type="caution">
    <text evidence="2">The sequence shown here is derived from an EMBL/GenBank/DDBJ whole genome shotgun (WGS) entry which is preliminary data.</text>
</comment>
<keyword evidence="3" id="KW-1185">Reference proteome</keyword>
<dbReference type="AlphaFoldDB" id="A0A367FLQ0"/>
<evidence type="ECO:0000313" key="2">
    <source>
        <dbReference type="EMBL" id="RCG31191.1"/>
    </source>
</evidence>
<feature type="region of interest" description="Disordered" evidence="1">
    <location>
        <begin position="42"/>
        <end position="83"/>
    </location>
</feature>
<name>A0A367FLQ0_9ACTN</name>
<protein>
    <submittedName>
        <fullName evidence="2">Uncharacterized protein</fullName>
    </submittedName>
</protein>
<evidence type="ECO:0000256" key="1">
    <source>
        <dbReference type="SAM" id="MobiDB-lite"/>
    </source>
</evidence>
<sequence>MRGSLSPCATKSGTAASVSSGANLAVLIKALTAACSASCRSAERSTITASSTSSAPYRSGSGADTAGPMRLLPRGLGRTTRRR</sequence>
<feature type="compositionally biased region" description="Low complexity" evidence="1">
    <location>
        <begin position="42"/>
        <end position="55"/>
    </location>
</feature>
<dbReference type="Proteomes" id="UP000253094">
    <property type="component" value="Unassembled WGS sequence"/>
</dbReference>
<accession>A0A367FLQ0</accession>
<reference evidence="2 3" key="1">
    <citation type="submission" date="2018-06" db="EMBL/GenBank/DDBJ databases">
        <title>Sphaerisporangium craniellae sp. nov., isolated from a marine sponge in the South China Sea.</title>
        <authorList>
            <person name="Li L."/>
        </authorList>
    </citation>
    <scope>NUCLEOTIDE SEQUENCE [LARGE SCALE GENOMIC DNA]</scope>
    <source>
        <strain evidence="2 3">CCTCC AA 208026</strain>
    </source>
</reference>
<gene>
    <name evidence="2" type="ORF">DQ384_10640</name>
</gene>